<evidence type="ECO:0000313" key="2">
    <source>
        <dbReference type="Proteomes" id="UP000499080"/>
    </source>
</evidence>
<dbReference type="Proteomes" id="UP000499080">
    <property type="component" value="Unassembled WGS sequence"/>
</dbReference>
<name>A0A4Y2CGZ8_ARAVE</name>
<sequence>MRLARDYRHSKLPVSMKTKSLVLHHNMAPAHRSFLRSNYLSKYHIPILPYPAYSLIWHHVTFSPRMRNLLKDKISQVPKKWKDESTTGYVKRKFIDQARRAPAETRLFGISFVSL</sequence>
<organism evidence="1 2">
    <name type="scientific">Araneus ventricosus</name>
    <name type="common">Orbweaver spider</name>
    <name type="synonym">Epeira ventricosa</name>
    <dbReference type="NCBI Taxonomy" id="182803"/>
    <lineage>
        <taxon>Eukaryota</taxon>
        <taxon>Metazoa</taxon>
        <taxon>Ecdysozoa</taxon>
        <taxon>Arthropoda</taxon>
        <taxon>Chelicerata</taxon>
        <taxon>Arachnida</taxon>
        <taxon>Araneae</taxon>
        <taxon>Araneomorphae</taxon>
        <taxon>Entelegynae</taxon>
        <taxon>Araneoidea</taxon>
        <taxon>Araneidae</taxon>
        <taxon>Araneus</taxon>
    </lineage>
</organism>
<evidence type="ECO:0000313" key="1">
    <source>
        <dbReference type="EMBL" id="GBM03600.1"/>
    </source>
</evidence>
<accession>A0A4Y2CGZ8</accession>
<dbReference type="EMBL" id="BGPR01000193">
    <property type="protein sequence ID" value="GBM03600.1"/>
    <property type="molecule type" value="Genomic_DNA"/>
</dbReference>
<reference evidence="1 2" key="1">
    <citation type="journal article" date="2019" name="Sci. Rep.">
        <title>Orb-weaving spider Araneus ventricosus genome elucidates the spidroin gene catalogue.</title>
        <authorList>
            <person name="Kono N."/>
            <person name="Nakamura H."/>
            <person name="Ohtoshi R."/>
            <person name="Moran D.A.P."/>
            <person name="Shinohara A."/>
            <person name="Yoshida Y."/>
            <person name="Fujiwara M."/>
            <person name="Mori M."/>
            <person name="Tomita M."/>
            <person name="Arakawa K."/>
        </authorList>
    </citation>
    <scope>NUCLEOTIDE SEQUENCE [LARGE SCALE GENOMIC DNA]</scope>
</reference>
<proteinExistence type="predicted"/>
<comment type="caution">
    <text evidence="1">The sequence shown here is derived from an EMBL/GenBank/DDBJ whole genome shotgun (WGS) entry which is preliminary data.</text>
</comment>
<gene>
    <name evidence="1" type="ORF">AVEN_203171_1</name>
</gene>
<dbReference type="AlphaFoldDB" id="A0A4Y2CGZ8"/>
<protein>
    <recommendedName>
        <fullName evidence="3">Histone-lysine N-methyltransferase SETMAR</fullName>
    </recommendedName>
</protein>
<keyword evidence="2" id="KW-1185">Reference proteome</keyword>
<evidence type="ECO:0008006" key="3">
    <source>
        <dbReference type="Google" id="ProtNLM"/>
    </source>
</evidence>